<dbReference type="PANTHER" id="PTHR22911">
    <property type="entry name" value="ACYL-MALONYL CONDENSING ENZYME-RELATED"/>
    <property type="match status" value="1"/>
</dbReference>
<feature type="transmembrane region" description="Helical" evidence="1">
    <location>
        <begin position="242"/>
        <end position="259"/>
    </location>
</feature>
<sequence length="301" mass="31760">MSDNIRAALLIMVSMTAFTVNDALMKLASGGLPFFQQIFLRGCLITGGLFVLAWSMGHLRYRTTPQDRKLTALRTAAEAVGTVFFLTALYSMPLANLSAILQALPLTVTLAAALFFGEAVGWRRIAAIVVGFVGVTIIIRPGMDGFTVYSLYGLAAVAAVTLRDLAARKLSSTIPSTRVALAAAIGVTVLSGLGSVVLQERWVVPSLGEGALITGAALCLMAGYTAAVAGMRGGDIGFVAPFRYTSLLVALILGLVLFNEWPDRLTMIGAGIVVATGLFTLYRERASRQTAALSAKGLRPR</sequence>
<dbReference type="InterPro" id="IPR037185">
    <property type="entry name" value="EmrE-like"/>
</dbReference>
<feature type="transmembrane region" description="Helical" evidence="1">
    <location>
        <begin position="210"/>
        <end position="230"/>
    </location>
</feature>
<name>A0A1Y5S090_9RHOB</name>
<feature type="transmembrane region" description="Helical" evidence="1">
    <location>
        <begin position="38"/>
        <end position="59"/>
    </location>
</feature>
<feature type="transmembrane region" description="Helical" evidence="1">
    <location>
        <begin position="97"/>
        <end position="116"/>
    </location>
</feature>
<evidence type="ECO:0000313" key="4">
    <source>
        <dbReference type="Proteomes" id="UP000193623"/>
    </source>
</evidence>
<feature type="transmembrane region" description="Helical" evidence="1">
    <location>
        <begin position="179"/>
        <end position="198"/>
    </location>
</feature>
<feature type="transmembrane region" description="Helical" evidence="1">
    <location>
        <begin position="265"/>
        <end position="282"/>
    </location>
</feature>
<keyword evidence="1" id="KW-0812">Transmembrane</keyword>
<dbReference type="InterPro" id="IPR000620">
    <property type="entry name" value="EamA_dom"/>
</dbReference>
<accession>A0A1Y5S090</accession>
<feature type="domain" description="EamA" evidence="2">
    <location>
        <begin position="151"/>
        <end position="278"/>
    </location>
</feature>
<reference evidence="3 4" key="1">
    <citation type="submission" date="2017-03" db="EMBL/GenBank/DDBJ databases">
        <authorList>
            <person name="Afonso C.L."/>
            <person name="Miller P.J."/>
            <person name="Scott M.A."/>
            <person name="Spackman E."/>
            <person name="Goraichik I."/>
            <person name="Dimitrov K.M."/>
            <person name="Suarez D.L."/>
            <person name="Swayne D.E."/>
        </authorList>
    </citation>
    <scope>NUCLEOTIDE SEQUENCE [LARGE SCALE GENOMIC DNA]</scope>
    <source>
        <strain evidence="3 4">CECT 8397</strain>
    </source>
</reference>
<dbReference type="PANTHER" id="PTHR22911:SF103">
    <property type="entry name" value="BLR2811 PROTEIN"/>
    <property type="match status" value="1"/>
</dbReference>
<feature type="transmembrane region" description="Helical" evidence="1">
    <location>
        <begin position="125"/>
        <end position="143"/>
    </location>
</feature>
<proteinExistence type="predicted"/>
<feature type="transmembrane region" description="Helical" evidence="1">
    <location>
        <begin position="71"/>
        <end position="91"/>
    </location>
</feature>
<evidence type="ECO:0000313" key="3">
    <source>
        <dbReference type="EMBL" id="SLN28592.1"/>
    </source>
</evidence>
<organism evidence="3 4">
    <name type="scientific">Pseudooctadecabacter jejudonensis</name>
    <dbReference type="NCBI Taxonomy" id="1391910"/>
    <lineage>
        <taxon>Bacteria</taxon>
        <taxon>Pseudomonadati</taxon>
        <taxon>Pseudomonadota</taxon>
        <taxon>Alphaproteobacteria</taxon>
        <taxon>Rhodobacterales</taxon>
        <taxon>Paracoccaceae</taxon>
        <taxon>Pseudooctadecabacter</taxon>
    </lineage>
</organism>
<evidence type="ECO:0000256" key="1">
    <source>
        <dbReference type="SAM" id="Phobius"/>
    </source>
</evidence>
<dbReference type="SUPFAM" id="SSF103481">
    <property type="entry name" value="Multidrug resistance efflux transporter EmrE"/>
    <property type="match status" value="2"/>
</dbReference>
<dbReference type="Pfam" id="PF00892">
    <property type="entry name" value="EamA"/>
    <property type="match status" value="2"/>
</dbReference>
<gene>
    <name evidence="3" type="ORF">PSJ8397_01212</name>
</gene>
<keyword evidence="1" id="KW-0472">Membrane</keyword>
<protein>
    <submittedName>
        <fullName evidence="3">EamA-like transporter family protein</fullName>
    </submittedName>
</protein>
<evidence type="ECO:0000259" key="2">
    <source>
        <dbReference type="Pfam" id="PF00892"/>
    </source>
</evidence>
<dbReference type="Proteomes" id="UP000193623">
    <property type="component" value="Unassembled WGS sequence"/>
</dbReference>
<dbReference type="GO" id="GO:0016020">
    <property type="term" value="C:membrane"/>
    <property type="evidence" value="ECO:0007669"/>
    <property type="project" value="InterPro"/>
</dbReference>
<keyword evidence="1" id="KW-1133">Transmembrane helix</keyword>
<feature type="transmembrane region" description="Helical" evidence="1">
    <location>
        <begin position="149"/>
        <end position="167"/>
    </location>
</feature>
<feature type="domain" description="EamA" evidence="2">
    <location>
        <begin position="7"/>
        <end position="139"/>
    </location>
</feature>
<dbReference type="EMBL" id="FWFT01000002">
    <property type="protein sequence ID" value="SLN28592.1"/>
    <property type="molecule type" value="Genomic_DNA"/>
</dbReference>
<keyword evidence="4" id="KW-1185">Reference proteome</keyword>
<dbReference type="AlphaFoldDB" id="A0A1Y5S090"/>